<evidence type="ECO:0000313" key="1">
    <source>
        <dbReference type="EMBL" id="EAT85784.1"/>
    </source>
</evidence>
<evidence type="ECO:0000313" key="2">
    <source>
        <dbReference type="Proteomes" id="UP000001055"/>
    </source>
</evidence>
<protein>
    <submittedName>
        <fullName evidence="1">Uncharacterized protein</fullName>
    </submittedName>
</protein>
<reference evidence="2" key="1">
    <citation type="journal article" date="2007" name="Plant Cell">
        <title>Dothideomycete-plant interactions illuminated by genome sequencing and EST analysis of the wheat pathogen Stagonospora nodorum.</title>
        <authorList>
            <person name="Hane J.K."/>
            <person name="Lowe R.G."/>
            <person name="Solomon P.S."/>
            <person name="Tan K.C."/>
            <person name="Schoch C.L."/>
            <person name="Spatafora J.W."/>
            <person name="Crous P.W."/>
            <person name="Kodira C."/>
            <person name="Birren B.W."/>
            <person name="Galagan J.E."/>
            <person name="Torriani S.F."/>
            <person name="McDonald B.A."/>
            <person name="Oliver R.P."/>
        </authorList>
    </citation>
    <scope>NUCLEOTIDE SEQUENCE [LARGE SCALE GENOMIC DNA]</scope>
    <source>
        <strain evidence="2">SN15 / ATCC MYA-4574 / FGSC 10173</strain>
    </source>
</reference>
<gene>
    <name evidence="1" type="ORF">SNOG_07133</name>
</gene>
<dbReference type="KEGG" id="pno:SNOG_07133"/>
<dbReference type="EMBL" id="CH445334">
    <property type="protein sequence ID" value="EAT85784.1"/>
    <property type="molecule type" value="Genomic_DNA"/>
</dbReference>
<organism evidence="1 2">
    <name type="scientific">Phaeosphaeria nodorum (strain SN15 / ATCC MYA-4574 / FGSC 10173)</name>
    <name type="common">Glume blotch fungus</name>
    <name type="synonym">Parastagonospora nodorum</name>
    <dbReference type="NCBI Taxonomy" id="321614"/>
    <lineage>
        <taxon>Eukaryota</taxon>
        <taxon>Fungi</taxon>
        <taxon>Dikarya</taxon>
        <taxon>Ascomycota</taxon>
        <taxon>Pezizomycotina</taxon>
        <taxon>Dothideomycetes</taxon>
        <taxon>Pleosporomycetidae</taxon>
        <taxon>Pleosporales</taxon>
        <taxon>Pleosporineae</taxon>
        <taxon>Phaeosphaeriaceae</taxon>
        <taxon>Parastagonospora</taxon>
    </lineage>
</organism>
<name>Q0UM81_PHANO</name>
<dbReference type="GeneID" id="5974376"/>
<sequence length="88" mass="9858">MSSTQGADFEVVACGRKTKKEYLGEHKRQEEMVGTYATWKERLCSKEAQTVRAIANGRERGDEIKGIKGRCTRPLGQSGAYTPDRLHV</sequence>
<dbReference type="HOGENOM" id="CLU_2469835_0_0_1"/>
<dbReference type="RefSeq" id="XP_001797486.1">
    <property type="nucleotide sequence ID" value="XM_001797434.1"/>
</dbReference>
<proteinExistence type="predicted"/>
<dbReference type="Proteomes" id="UP000001055">
    <property type="component" value="Unassembled WGS sequence"/>
</dbReference>
<accession>Q0UM81</accession>
<dbReference type="AlphaFoldDB" id="Q0UM81"/>
<dbReference type="InParanoid" id="Q0UM81"/>